<comment type="caution">
    <text evidence="7">The sequence shown here is derived from an EMBL/GenBank/DDBJ whole genome shotgun (WGS) entry which is preliminary data.</text>
</comment>
<sequence>MEAQASEQYQGSAASSGVFVIGVVGVGFAIGLTIRPGAWYESLEKPFFTPPNWVFGPVWTVVYVLIAIAGWRVALSEGFSSAAFRLWGLQMVLNWAWTPIFFGAHSISLGLVTILSLSAVAIFFMAKARDRWAFWCFAPYLVWLCYASALNAAILALN</sequence>
<keyword evidence="4 6" id="KW-1133">Transmembrane helix</keyword>
<evidence type="ECO:0000256" key="5">
    <source>
        <dbReference type="ARBA" id="ARBA00023136"/>
    </source>
</evidence>
<comment type="subcellular location">
    <subcellularLocation>
        <location evidence="1">Membrane</location>
        <topology evidence="1">Multi-pass membrane protein</topology>
    </subcellularLocation>
</comment>
<dbReference type="EMBL" id="SJLU01000016">
    <property type="protein sequence ID" value="TBX88298.1"/>
    <property type="molecule type" value="Genomic_DNA"/>
</dbReference>
<evidence type="ECO:0000256" key="3">
    <source>
        <dbReference type="ARBA" id="ARBA00022692"/>
    </source>
</evidence>
<keyword evidence="5 6" id="KW-0472">Membrane</keyword>
<feature type="transmembrane region" description="Helical" evidence="6">
    <location>
        <begin position="54"/>
        <end position="75"/>
    </location>
</feature>
<accession>A0A8G2IXG8</accession>
<dbReference type="Proteomes" id="UP000291866">
    <property type="component" value="Unassembled WGS sequence"/>
</dbReference>
<dbReference type="PANTHER" id="PTHR10057">
    <property type="entry name" value="PERIPHERAL-TYPE BENZODIAZEPINE RECEPTOR"/>
    <property type="match status" value="1"/>
</dbReference>
<dbReference type="Gene3D" id="1.20.1260.100">
    <property type="entry name" value="TspO/MBR protein"/>
    <property type="match status" value="1"/>
</dbReference>
<feature type="transmembrane region" description="Helical" evidence="6">
    <location>
        <begin position="132"/>
        <end position="157"/>
    </location>
</feature>
<feature type="transmembrane region" description="Helical" evidence="6">
    <location>
        <begin position="96"/>
        <end position="126"/>
    </location>
</feature>
<dbReference type="FunFam" id="1.20.1260.100:FF:000001">
    <property type="entry name" value="translocator protein 2"/>
    <property type="match status" value="1"/>
</dbReference>
<protein>
    <submittedName>
        <fullName evidence="7">Tryptophan-rich sensory protein</fullName>
    </submittedName>
</protein>
<proteinExistence type="inferred from homology"/>
<dbReference type="GO" id="GO:0016020">
    <property type="term" value="C:membrane"/>
    <property type="evidence" value="ECO:0007669"/>
    <property type="project" value="UniProtKB-SubCell"/>
</dbReference>
<dbReference type="PANTHER" id="PTHR10057:SF0">
    <property type="entry name" value="TRANSLOCATOR PROTEIN"/>
    <property type="match status" value="1"/>
</dbReference>
<name>A0A8G2IXG8_RHILV</name>
<evidence type="ECO:0000256" key="6">
    <source>
        <dbReference type="SAM" id="Phobius"/>
    </source>
</evidence>
<dbReference type="Pfam" id="PF03073">
    <property type="entry name" value="TspO_MBR"/>
    <property type="match status" value="1"/>
</dbReference>
<dbReference type="InterPro" id="IPR004307">
    <property type="entry name" value="TspO_MBR"/>
</dbReference>
<organism evidence="7 8">
    <name type="scientific">Rhizobium leguminosarum bv. viciae</name>
    <dbReference type="NCBI Taxonomy" id="387"/>
    <lineage>
        <taxon>Bacteria</taxon>
        <taxon>Pseudomonadati</taxon>
        <taxon>Pseudomonadota</taxon>
        <taxon>Alphaproteobacteria</taxon>
        <taxon>Hyphomicrobiales</taxon>
        <taxon>Rhizobiaceae</taxon>
        <taxon>Rhizobium/Agrobacterium group</taxon>
        <taxon>Rhizobium</taxon>
    </lineage>
</organism>
<dbReference type="AlphaFoldDB" id="A0A8G2IXG8"/>
<evidence type="ECO:0000313" key="8">
    <source>
        <dbReference type="Proteomes" id="UP000291866"/>
    </source>
</evidence>
<keyword evidence="3 6" id="KW-0812">Transmembrane</keyword>
<evidence type="ECO:0000256" key="1">
    <source>
        <dbReference type="ARBA" id="ARBA00004141"/>
    </source>
</evidence>
<dbReference type="GO" id="GO:0033013">
    <property type="term" value="P:tetrapyrrole metabolic process"/>
    <property type="evidence" value="ECO:0007669"/>
    <property type="project" value="UniProtKB-ARBA"/>
</dbReference>
<feature type="transmembrane region" description="Helical" evidence="6">
    <location>
        <begin position="12"/>
        <end position="34"/>
    </location>
</feature>
<evidence type="ECO:0000256" key="4">
    <source>
        <dbReference type="ARBA" id="ARBA00022989"/>
    </source>
</evidence>
<comment type="similarity">
    <text evidence="2">Belongs to the TspO/BZRP family.</text>
</comment>
<gene>
    <name evidence="7" type="ORF">E0H31_27160</name>
</gene>
<evidence type="ECO:0000256" key="2">
    <source>
        <dbReference type="ARBA" id="ARBA00007524"/>
    </source>
</evidence>
<dbReference type="CDD" id="cd15904">
    <property type="entry name" value="TSPO_MBR"/>
    <property type="match status" value="1"/>
</dbReference>
<dbReference type="InterPro" id="IPR038330">
    <property type="entry name" value="TspO/MBR-related_sf"/>
</dbReference>
<reference evidence="7 8" key="1">
    <citation type="submission" date="2019-02" db="EMBL/GenBank/DDBJ databases">
        <title>The competitiveness to form nodules shapes the capacities of Rhizobium leguminosarum sv viciae communities to promote symbiosis with specific hosts.</title>
        <authorList>
            <person name="Boivin S."/>
            <person name="Lepetit M."/>
        </authorList>
    </citation>
    <scope>NUCLEOTIDE SEQUENCE [LARGE SCALE GENOMIC DNA]</scope>
    <source>
        <strain evidence="7 8">SPF4F3</strain>
    </source>
</reference>
<dbReference type="RefSeq" id="WP_032993611.1">
    <property type="nucleotide sequence ID" value="NZ_SJLU01000016.1"/>
</dbReference>
<evidence type="ECO:0000313" key="7">
    <source>
        <dbReference type="EMBL" id="TBX88298.1"/>
    </source>
</evidence>
<dbReference type="PIRSF" id="PIRSF005859">
    <property type="entry name" value="PBR"/>
    <property type="match status" value="1"/>
</dbReference>